<keyword evidence="1" id="KW-1133">Transmembrane helix</keyword>
<feature type="transmembrane region" description="Helical" evidence="1">
    <location>
        <begin position="39"/>
        <end position="68"/>
    </location>
</feature>
<dbReference type="AlphaFoldDB" id="A0A532V540"/>
<feature type="transmembrane region" description="Helical" evidence="1">
    <location>
        <begin position="204"/>
        <end position="224"/>
    </location>
</feature>
<evidence type="ECO:0008006" key="4">
    <source>
        <dbReference type="Google" id="ProtNLM"/>
    </source>
</evidence>
<dbReference type="Proteomes" id="UP000319619">
    <property type="component" value="Unassembled WGS sequence"/>
</dbReference>
<feature type="transmembrane region" description="Helical" evidence="1">
    <location>
        <begin position="326"/>
        <end position="348"/>
    </location>
</feature>
<feature type="transmembrane region" description="Helical" evidence="1">
    <location>
        <begin position="116"/>
        <end position="135"/>
    </location>
</feature>
<comment type="caution">
    <text evidence="2">The sequence shown here is derived from an EMBL/GenBank/DDBJ whole genome shotgun (WGS) entry which is preliminary data.</text>
</comment>
<evidence type="ECO:0000313" key="3">
    <source>
        <dbReference type="Proteomes" id="UP000319619"/>
    </source>
</evidence>
<protein>
    <recommendedName>
        <fullName evidence="4">O-antigen polymerase</fullName>
    </recommendedName>
</protein>
<reference evidence="2 3" key="1">
    <citation type="submission" date="2017-06" db="EMBL/GenBank/DDBJ databases">
        <title>Novel microbial phyla capable of carbon fixation and sulfur reduction in deep-sea sediments.</title>
        <authorList>
            <person name="Huang J."/>
            <person name="Baker B."/>
            <person name="Wang Y."/>
        </authorList>
    </citation>
    <scope>NUCLEOTIDE SEQUENCE [LARGE SCALE GENOMIC DNA]</scope>
    <source>
        <strain evidence="2">B3_LCP</strain>
    </source>
</reference>
<feature type="transmembrane region" description="Helical" evidence="1">
    <location>
        <begin position="147"/>
        <end position="167"/>
    </location>
</feature>
<feature type="transmembrane region" description="Helical" evidence="1">
    <location>
        <begin position="273"/>
        <end position="290"/>
    </location>
</feature>
<feature type="transmembrane region" description="Helical" evidence="1">
    <location>
        <begin position="7"/>
        <end position="27"/>
    </location>
</feature>
<feature type="transmembrane region" description="Helical" evidence="1">
    <location>
        <begin position="75"/>
        <end position="104"/>
    </location>
</feature>
<feature type="transmembrane region" description="Helical" evidence="1">
    <location>
        <begin position="392"/>
        <end position="411"/>
    </location>
</feature>
<evidence type="ECO:0000313" key="2">
    <source>
        <dbReference type="EMBL" id="TKJ42301.1"/>
    </source>
</evidence>
<feature type="transmembrane region" description="Helical" evidence="1">
    <location>
        <begin position="462"/>
        <end position="480"/>
    </location>
</feature>
<keyword evidence="1" id="KW-0812">Transmembrane</keyword>
<feature type="transmembrane region" description="Helical" evidence="1">
    <location>
        <begin position="179"/>
        <end position="197"/>
    </location>
</feature>
<gene>
    <name evidence="2" type="ORF">CEE37_01075</name>
</gene>
<proteinExistence type="predicted"/>
<keyword evidence="1" id="KW-0472">Membrane</keyword>
<dbReference type="EMBL" id="NJBN01000001">
    <property type="protein sequence ID" value="TKJ42301.1"/>
    <property type="molecule type" value="Genomic_DNA"/>
</dbReference>
<feature type="transmembrane region" description="Helical" evidence="1">
    <location>
        <begin position="244"/>
        <end position="266"/>
    </location>
</feature>
<feature type="transmembrane region" description="Helical" evidence="1">
    <location>
        <begin position="423"/>
        <end position="442"/>
    </location>
</feature>
<name>A0A532V540_UNCL8</name>
<accession>A0A532V540</accession>
<sequence>MRRGHIYLFVAYVAALIALGWLIWFSGSIQAENFLALGLAIPIAFLLKSRFVTLLGLLSFQVVLAFIFMGNSDYALFFVVGLLGAIIAFESPIIMYMILVLAVWFDKSLFAVGHPLRMEFIIGSGLLAGWVFKSLLSKSSRVVKASFPEFTITVILFLWVLIGYIFWCYEIYPAGWAQLKFIIIGTLFFIITPLVINNEKYLDIAVLTWIGAALLAAGATVYAINAGIGGGTDTGSESGLEMMAFTYKNSTATYISYSFFLALAYYHWSKRRLSKIILATILLAFLSIVFYLSSKMTLICMVVGSALFYIVDGIKNPNKVNAIRILSRLFLFILIPVAVITVIIYSGISGIMGPFAQVLTDPLNVGSMQFRLQTWDICKDIILTENHLVRGLGLAAFWLLGGDYGFLIANYQEDIAIFHPHGLYLDIILHFGFVGLILFLWLILKNSHTLWKCYLSFTSHKYSYLCFGFLWGLFATYLNWLIDGAFYSNVDWWMYLGLAVAAINVGKTSNALK</sequence>
<organism evidence="2 3">
    <name type="scientific">candidate division LCP-89 bacterium B3_LCP</name>
    <dbReference type="NCBI Taxonomy" id="2012998"/>
    <lineage>
        <taxon>Bacteria</taxon>
        <taxon>Pseudomonadati</taxon>
        <taxon>Bacteria division LCP-89</taxon>
    </lineage>
</organism>
<evidence type="ECO:0000256" key="1">
    <source>
        <dbReference type="SAM" id="Phobius"/>
    </source>
</evidence>